<keyword evidence="5" id="KW-0805">Transcription regulation</keyword>
<keyword evidence="6" id="KW-0804">Transcription</keyword>
<accession>A0A975BC04</accession>
<dbReference type="InterPro" id="IPR011006">
    <property type="entry name" value="CheY-like_superfamily"/>
</dbReference>
<dbReference type="InterPro" id="IPR003594">
    <property type="entry name" value="HATPase_dom"/>
</dbReference>
<dbReference type="Gene3D" id="3.30.565.10">
    <property type="entry name" value="Histidine kinase-like ATPase, C-terminal domain"/>
    <property type="match status" value="1"/>
</dbReference>
<dbReference type="PANTHER" id="PTHR43547">
    <property type="entry name" value="TWO-COMPONENT HISTIDINE KINASE"/>
    <property type="match status" value="1"/>
</dbReference>
<comment type="catalytic activity">
    <reaction evidence="1">
        <text>ATP + protein L-histidine = ADP + protein N-phospho-L-histidine.</text>
        <dbReference type="EC" id="2.7.13.3"/>
    </reaction>
</comment>
<reference evidence="12" key="1">
    <citation type="journal article" date="2021" name="Microb. Physiol.">
        <title>Proteogenomic Insights into the Physiology of Marine, Sulfate-Reducing, Filamentous Desulfonema limicola and Desulfonema magnum.</title>
        <authorList>
            <person name="Schnaars V."/>
            <person name="Wohlbrand L."/>
            <person name="Scheve S."/>
            <person name="Hinrichs C."/>
            <person name="Reinhardt R."/>
            <person name="Rabus R."/>
        </authorList>
    </citation>
    <scope>NUCLEOTIDE SEQUENCE</scope>
    <source>
        <strain evidence="12">5ac10</strain>
    </source>
</reference>
<dbReference type="InterPro" id="IPR035965">
    <property type="entry name" value="PAS-like_dom_sf"/>
</dbReference>
<evidence type="ECO:0000256" key="3">
    <source>
        <dbReference type="ARBA" id="ARBA00022553"/>
    </source>
</evidence>
<dbReference type="SUPFAM" id="SSF55785">
    <property type="entry name" value="PYP-like sensor domain (PAS domain)"/>
    <property type="match status" value="1"/>
</dbReference>
<feature type="domain" description="PAC" evidence="11">
    <location>
        <begin position="236"/>
        <end position="291"/>
    </location>
</feature>
<dbReference type="SUPFAM" id="SSF55874">
    <property type="entry name" value="ATPase domain of HSP90 chaperone/DNA topoisomerase II/histidine kinase"/>
    <property type="match status" value="1"/>
</dbReference>
<dbReference type="NCBIfam" id="TIGR00229">
    <property type="entry name" value="sensory_box"/>
    <property type="match status" value="1"/>
</dbReference>
<keyword evidence="8" id="KW-0175">Coiled coil</keyword>
<keyword evidence="12" id="KW-0808">Transferase</keyword>
<dbReference type="InterPro" id="IPR000700">
    <property type="entry name" value="PAS-assoc_C"/>
</dbReference>
<evidence type="ECO:0000313" key="13">
    <source>
        <dbReference type="Proteomes" id="UP000663720"/>
    </source>
</evidence>
<dbReference type="RefSeq" id="WP_207688495.1">
    <property type="nucleotide sequence ID" value="NZ_CP061799.1"/>
</dbReference>
<evidence type="ECO:0000313" key="12">
    <source>
        <dbReference type="EMBL" id="QTA82583.1"/>
    </source>
</evidence>
<dbReference type="Gene3D" id="3.30.450.20">
    <property type="entry name" value="PAS domain"/>
    <property type="match status" value="2"/>
</dbReference>
<dbReference type="PROSITE" id="PS50110">
    <property type="entry name" value="RESPONSE_REGULATORY"/>
    <property type="match status" value="1"/>
</dbReference>
<evidence type="ECO:0000256" key="6">
    <source>
        <dbReference type="ARBA" id="ARBA00023163"/>
    </source>
</evidence>
<dbReference type="InterPro" id="IPR005467">
    <property type="entry name" value="His_kinase_dom"/>
</dbReference>
<dbReference type="InterPro" id="IPR013656">
    <property type="entry name" value="PAS_4"/>
</dbReference>
<proteinExistence type="predicted"/>
<dbReference type="Pfam" id="PF00072">
    <property type="entry name" value="Response_reg"/>
    <property type="match status" value="1"/>
</dbReference>
<dbReference type="InterPro" id="IPR004358">
    <property type="entry name" value="Sig_transdc_His_kin-like_C"/>
</dbReference>
<evidence type="ECO:0000256" key="1">
    <source>
        <dbReference type="ARBA" id="ARBA00000085"/>
    </source>
</evidence>
<organism evidence="12 13">
    <name type="scientific">Desulfonema limicola</name>
    <dbReference type="NCBI Taxonomy" id="45656"/>
    <lineage>
        <taxon>Bacteria</taxon>
        <taxon>Pseudomonadati</taxon>
        <taxon>Thermodesulfobacteriota</taxon>
        <taxon>Desulfobacteria</taxon>
        <taxon>Desulfobacterales</taxon>
        <taxon>Desulfococcaceae</taxon>
        <taxon>Desulfonema</taxon>
    </lineage>
</organism>
<evidence type="ECO:0000256" key="5">
    <source>
        <dbReference type="ARBA" id="ARBA00023015"/>
    </source>
</evidence>
<feature type="coiled-coil region" evidence="8">
    <location>
        <begin position="275"/>
        <end position="302"/>
    </location>
</feature>
<sequence>MKKKILLVDDEPGIRNTLKILIEDMGYEVVTAENGEKALETYTSFRPPVVITDIKMPGMDGIALLRTLKRRNSDIEVIMMTGHADMDLAIESLKQRATDFITKPIQDDAVEIALERAFERISIRKQLKDYTDNLESLVAEKSQKLIEAERLIAVGQAVEGLASALMGMAEDLDGSFKYFNDLPCFVSLHNSSLDILAANELFKEKAGDISGLKSWEMYSDKPENQDKCPAALTFKNQKGIRTRETFKTKNARYPVAVYTVPVRDRNGKVELVIEFAADIAEVRRLQEELETTKQRYRQLFDEVPCYITVQDRSLRIIEANRWFKETFGDIHDTDTSEKNAKFCYEIYKGREKPCQDCPVIKTFEDGKNYSCESVVRSKTGEVYNVLIWTAPIREKDGTVNQVMEMSTNITQIHKLRDQLSSLGLLIGSISHGVKGMLTGLDGGVYMLNSGFAKNDRAKMDEGWETVKLTISRIRTMILDILYYAKERELNWEQVDAFSFINETAASFEAKVHKENIEFIRDFDPELGEFEVDPGVVRSALINILENAVDACVEDNSKTSHSIIFRTKHKQDHIIFEVIDNGIGMDKETQTALFTLFFSSKGNKGTGLGMFVSKKIIEQHGGQIKVESEKGKGSCFTIIMPKKLPDSEKKTQQDKK</sequence>
<dbReference type="SUPFAM" id="SSF52172">
    <property type="entry name" value="CheY-like"/>
    <property type="match status" value="1"/>
</dbReference>
<dbReference type="EMBL" id="CP061799">
    <property type="protein sequence ID" value="QTA82583.1"/>
    <property type="molecule type" value="Genomic_DNA"/>
</dbReference>
<name>A0A975BC04_9BACT</name>
<dbReference type="CDD" id="cd00075">
    <property type="entry name" value="HATPase"/>
    <property type="match status" value="1"/>
</dbReference>
<dbReference type="InterPro" id="IPR000014">
    <property type="entry name" value="PAS"/>
</dbReference>
<dbReference type="InterPro" id="IPR001789">
    <property type="entry name" value="Sig_transdc_resp-reg_receiver"/>
</dbReference>
<dbReference type="Gene3D" id="3.40.50.2300">
    <property type="match status" value="1"/>
</dbReference>
<dbReference type="KEGG" id="dli:dnl_49600"/>
<dbReference type="PROSITE" id="PS50113">
    <property type="entry name" value="PAC"/>
    <property type="match status" value="2"/>
</dbReference>
<dbReference type="SMART" id="SM00448">
    <property type="entry name" value="REC"/>
    <property type="match status" value="1"/>
</dbReference>
<dbReference type="PROSITE" id="PS50109">
    <property type="entry name" value="HIS_KIN"/>
    <property type="match status" value="1"/>
</dbReference>
<keyword evidence="12" id="KW-0418">Kinase</keyword>
<dbReference type="SMART" id="SM00387">
    <property type="entry name" value="HATPase_c"/>
    <property type="match status" value="1"/>
</dbReference>
<dbReference type="Pfam" id="PF13426">
    <property type="entry name" value="PAS_9"/>
    <property type="match status" value="1"/>
</dbReference>
<keyword evidence="4" id="KW-0902">Two-component regulatory system</keyword>
<dbReference type="EC" id="2.7.13.3" evidence="2"/>
<evidence type="ECO:0000256" key="2">
    <source>
        <dbReference type="ARBA" id="ARBA00012438"/>
    </source>
</evidence>
<dbReference type="GO" id="GO:0000155">
    <property type="term" value="F:phosphorelay sensor kinase activity"/>
    <property type="evidence" value="ECO:0007669"/>
    <property type="project" value="TreeGrafter"/>
</dbReference>
<dbReference type="FunFam" id="3.40.50.2300:FF:000018">
    <property type="entry name" value="DNA-binding transcriptional regulator NtrC"/>
    <property type="match status" value="1"/>
</dbReference>
<evidence type="ECO:0000259" key="10">
    <source>
        <dbReference type="PROSITE" id="PS50110"/>
    </source>
</evidence>
<evidence type="ECO:0000259" key="11">
    <source>
        <dbReference type="PROSITE" id="PS50113"/>
    </source>
</evidence>
<dbReference type="InterPro" id="IPR036890">
    <property type="entry name" value="HATPase_C_sf"/>
</dbReference>
<protein>
    <recommendedName>
        <fullName evidence="2">histidine kinase</fullName>
        <ecNumber evidence="2">2.7.13.3</ecNumber>
    </recommendedName>
</protein>
<evidence type="ECO:0000259" key="9">
    <source>
        <dbReference type="PROSITE" id="PS50109"/>
    </source>
</evidence>
<evidence type="ECO:0000256" key="7">
    <source>
        <dbReference type="PROSITE-ProRule" id="PRU00169"/>
    </source>
</evidence>
<dbReference type="PANTHER" id="PTHR43547:SF2">
    <property type="entry name" value="HYBRID SIGNAL TRANSDUCTION HISTIDINE KINASE C"/>
    <property type="match status" value="1"/>
</dbReference>
<dbReference type="PRINTS" id="PR00344">
    <property type="entry name" value="BCTRLSENSOR"/>
</dbReference>
<keyword evidence="3 7" id="KW-0597">Phosphoprotein</keyword>
<evidence type="ECO:0000256" key="8">
    <source>
        <dbReference type="SAM" id="Coils"/>
    </source>
</evidence>
<feature type="domain" description="PAC" evidence="11">
    <location>
        <begin position="369"/>
        <end position="421"/>
    </location>
</feature>
<feature type="domain" description="Response regulatory" evidence="10">
    <location>
        <begin position="4"/>
        <end position="118"/>
    </location>
</feature>
<evidence type="ECO:0000256" key="4">
    <source>
        <dbReference type="ARBA" id="ARBA00023012"/>
    </source>
</evidence>
<dbReference type="Pfam" id="PF02518">
    <property type="entry name" value="HATPase_c"/>
    <property type="match status" value="1"/>
</dbReference>
<dbReference type="Pfam" id="PF08448">
    <property type="entry name" value="PAS_4"/>
    <property type="match status" value="1"/>
</dbReference>
<keyword evidence="13" id="KW-1185">Reference proteome</keyword>
<gene>
    <name evidence="12" type="ORF">dnl_49600</name>
</gene>
<dbReference type="Proteomes" id="UP000663720">
    <property type="component" value="Chromosome"/>
</dbReference>
<feature type="domain" description="Histidine kinase" evidence="9">
    <location>
        <begin position="428"/>
        <end position="643"/>
    </location>
</feature>
<dbReference type="AlphaFoldDB" id="A0A975BC04"/>
<feature type="modified residue" description="4-aspartylphosphate" evidence="7">
    <location>
        <position position="53"/>
    </location>
</feature>